<dbReference type="Proteomes" id="UP000326198">
    <property type="component" value="Unassembled WGS sequence"/>
</dbReference>
<keyword evidence="1" id="KW-0479">Metal-binding</keyword>
<evidence type="ECO:0000256" key="4">
    <source>
        <dbReference type="ARBA" id="ARBA00023125"/>
    </source>
</evidence>
<dbReference type="OrthoDB" id="4337792at2759"/>
<dbReference type="GO" id="GO:0005634">
    <property type="term" value="C:nucleus"/>
    <property type="evidence" value="ECO:0007669"/>
    <property type="project" value="TreeGrafter"/>
</dbReference>
<proteinExistence type="predicted"/>
<gene>
    <name evidence="7" type="ORF">BDV26DRAFT_296648</name>
</gene>
<organism evidence="7 8">
    <name type="scientific">Aspergillus bertholletiae</name>
    <dbReference type="NCBI Taxonomy" id="1226010"/>
    <lineage>
        <taxon>Eukaryota</taxon>
        <taxon>Fungi</taxon>
        <taxon>Dikarya</taxon>
        <taxon>Ascomycota</taxon>
        <taxon>Pezizomycotina</taxon>
        <taxon>Eurotiomycetes</taxon>
        <taxon>Eurotiomycetidae</taxon>
        <taxon>Eurotiales</taxon>
        <taxon>Aspergillaceae</taxon>
        <taxon>Aspergillus</taxon>
        <taxon>Aspergillus subgen. Circumdati</taxon>
    </lineage>
</organism>
<keyword evidence="6" id="KW-0539">Nucleus</keyword>
<sequence length="156" mass="17773">MSSPLRKQQFHTDSHWSVLVQKQIETLLKRQHWATIEAEISCDTHSHPASFTNFLGMFERPCNTSRRTLLSHVPPRHVADLLVEMYLLVIEPPHQLLHLPSFIEEVKRFWVRPNAVDDGWLALFFAVLAVGSHIYNSSTVDGKTPDTLPGHLCDAA</sequence>
<evidence type="ECO:0000313" key="8">
    <source>
        <dbReference type="Proteomes" id="UP000326198"/>
    </source>
</evidence>
<keyword evidence="5" id="KW-0804">Transcription</keyword>
<evidence type="ECO:0000256" key="1">
    <source>
        <dbReference type="ARBA" id="ARBA00022723"/>
    </source>
</evidence>
<dbReference type="EMBL" id="ML736304">
    <property type="protein sequence ID" value="KAE8373779.1"/>
    <property type="molecule type" value="Genomic_DNA"/>
</dbReference>
<keyword evidence="4" id="KW-0238">DNA-binding</keyword>
<reference evidence="7 8" key="1">
    <citation type="submission" date="2019-04" db="EMBL/GenBank/DDBJ databases">
        <title>Friends and foes A comparative genomics studyof 23 Aspergillus species from section Flavi.</title>
        <authorList>
            <consortium name="DOE Joint Genome Institute"/>
            <person name="Kjaerbolling I."/>
            <person name="Vesth T."/>
            <person name="Frisvad J.C."/>
            <person name="Nybo J.L."/>
            <person name="Theobald S."/>
            <person name="Kildgaard S."/>
            <person name="Isbrandt T."/>
            <person name="Kuo A."/>
            <person name="Sato A."/>
            <person name="Lyhne E.K."/>
            <person name="Kogle M.E."/>
            <person name="Wiebenga A."/>
            <person name="Kun R.S."/>
            <person name="Lubbers R.J."/>
            <person name="Makela M.R."/>
            <person name="Barry K."/>
            <person name="Chovatia M."/>
            <person name="Clum A."/>
            <person name="Daum C."/>
            <person name="Haridas S."/>
            <person name="He G."/>
            <person name="LaButti K."/>
            <person name="Lipzen A."/>
            <person name="Mondo S."/>
            <person name="Riley R."/>
            <person name="Salamov A."/>
            <person name="Simmons B.A."/>
            <person name="Magnuson J.K."/>
            <person name="Henrissat B."/>
            <person name="Mortensen U.H."/>
            <person name="Larsen T.O."/>
            <person name="Devries R.P."/>
            <person name="Grigoriev I.V."/>
            <person name="Machida M."/>
            <person name="Baker S.E."/>
            <person name="Andersen M.R."/>
        </authorList>
    </citation>
    <scope>NUCLEOTIDE SEQUENCE [LARGE SCALE GENOMIC DNA]</scope>
    <source>
        <strain evidence="7 8">IBT 29228</strain>
    </source>
</reference>
<dbReference type="GO" id="GO:0001228">
    <property type="term" value="F:DNA-binding transcription activator activity, RNA polymerase II-specific"/>
    <property type="evidence" value="ECO:0007669"/>
    <property type="project" value="TreeGrafter"/>
</dbReference>
<evidence type="ECO:0000313" key="7">
    <source>
        <dbReference type="EMBL" id="KAE8373779.1"/>
    </source>
</evidence>
<accession>A0A5N7AXL9</accession>
<dbReference type="CDD" id="cd12148">
    <property type="entry name" value="fungal_TF_MHR"/>
    <property type="match status" value="1"/>
</dbReference>
<name>A0A5N7AXL9_9EURO</name>
<dbReference type="PANTHER" id="PTHR31944">
    <property type="entry name" value="HEME-RESPONSIVE ZINC FINGER TRANSCRIPTION FACTOR HAP1"/>
    <property type="match status" value="1"/>
</dbReference>
<evidence type="ECO:0000256" key="6">
    <source>
        <dbReference type="ARBA" id="ARBA00023242"/>
    </source>
</evidence>
<dbReference type="PANTHER" id="PTHR31944:SF131">
    <property type="entry name" value="HEME-RESPONSIVE ZINC FINGER TRANSCRIPTION FACTOR HAP1"/>
    <property type="match status" value="1"/>
</dbReference>
<dbReference type="GO" id="GO:0046872">
    <property type="term" value="F:metal ion binding"/>
    <property type="evidence" value="ECO:0007669"/>
    <property type="project" value="UniProtKB-KW"/>
</dbReference>
<dbReference type="AlphaFoldDB" id="A0A5N7AXL9"/>
<keyword evidence="3" id="KW-0805">Transcription regulation</keyword>
<evidence type="ECO:0000256" key="3">
    <source>
        <dbReference type="ARBA" id="ARBA00023015"/>
    </source>
</evidence>
<dbReference type="InterPro" id="IPR051430">
    <property type="entry name" value="Fungal_TF_Env_Response"/>
</dbReference>
<evidence type="ECO:0000256" key="2">
    <source>
        <dbReference type="ARBA" id="ARBA00022833"/>
    </source>
</evidence>
<keyword evidence="8" id="KW-1185">Reference proteome</keyword>
<protein>
    <submittedName>
        <fullName evidence="7">Uncharacterized protein</fullName>
    </submittedName>
</protein>
<dbReference type="GO" id="GO:0000978">
    <property type="term" value="F:RNA polymerase II cis-regulatory region sequence-specific DNA binding"/>
    <property type="evidence" value="ECO:0007669"/>
    <property type="project" value="TreeGrafter"/>
</dbReference>
<evidence type="ECO:0000256" key="5">
    <source>
        <dbReference type="ARBA" id="ARBA00023163"/>
    </source>
</evidence>
<keyword evidence="2" id="KW-0862">Zinc</keyword>